<evidence type="ECO:0000313" key="4">
    <source>
        <dbReference type="EMBL" id="MFC1418611.1"/>
    </source>
</evidence>
<keyword evidence="1" id="KW-0238">DNA-binding</keyword>
<proteinExistence type="predicted"/>
<dbReference type="InterPro" id="IPR010982">
    <property type="entry name" value="Lambda_DNA-bd_dom_sf"/>
</dbReference>
<dbReference type="Pfam" id="PF01381">
    <property type="entry name" value="HTH_3"/>
    <property type="match status" value="1"/>
</dbReference>
<evidence type="ECO:0000313" key="5">
    <source>
        <dbReference type="Proteomes" id="UP001592531"/>
    </source>
</evidence>
<dbReference type="Gene3D" id="1.10.260.40">
    <property type="entry name" value="lambda repressor-like DNA-binding domains"/>
    <property type="match status" value="1"/>
</dbReference>
<dbReference type="PANTHER" id="PTHR46797">
    <property type="entry name" value="HTH-TYPE TRANSCRIPTIONAL REGULATOR"/>
    <property type="match status" value="1"/>
</dbReference>
<protein>
    <submittedName>
        <fullName evidence="4">Helix-turn-helix transcriptional regulator</fullName>
    </submittedName>
</protein>
<dbReference type="SMART" id="SM00530">
    <property type="entry name" value="HTH_XRE"/>
    <property type="match status" value="1"/>
</dbReference>
<dbReference type="InterPro" id="IPR001387">
    <property type="entry name" value="Cro/C1-type_HTH"/>
</dbReference>
<comment type="caution">
    <text evidence="4">The sequence shown here is derived from an EMBL/GenBank/DDBJ whole genome shotgun (WGS) entry which is preliminary data.</text>
</comment>
<name>A0ABV6VYG6_9ACTN</name>
<dbReference type="CDD" id="cd00093">
    <property type="entry name" value="HTH_XRE"/>
    <property type="match status" value="1"/>
</dbReference>
<dbReference type="SUPFAM" id="SSF47413">
    <property type="entry name" value="lambda repressor-like DNA-binding domains"/>
    <property type="match status" value="1"/>
</dbReference>
<accession>A0ABV6VYG6</accession>
<evidence type="ECO:0000256" key="2">
    <source>
        <dbReference type="SAM" id="MobiDB-lite"/>
    </source>
</evidence>
<dbReference type="InterPro" id="IPR050807">
    <property type="entry name" value="TransReg_Diox_bact_type"/>
</dbReference>
<dbReference type="RefSeq" id="WP_380537408.1">
    <property type="nucleotide sequence ID" value="NZ_JBHFAB010000013.1"/>
</dbReference>
<feature type="domain" description="HTH cro/C1-type" evidence="3">
    <location>
        <begin position="24"/>
        <end position="78"/>
    </location>
</feature>
<evidence type="ECO:0000259" key="3">
    <source>
        <dbReference type="PROSITE" id="PS50943"/>
    </source>
</evidence>
<keyword evidence="5" id="KW-1185">Reference proteome</keyword>
<evidence type="ECO:0000256" key="1">
    <source>
        <dbReference type="ARBA" id="ARBA00023125"/>
    </source>
</evidence>
<dbReference type="PROSITE" id="PS50943">
    <property type="entry name" value="HTH_CROC1"/>
    <property type="match status" value="1"/>
</dbReference>
<dbReference type="PANTHER" id="PTHR46797:SF1">
    <property type="entry name" value="METHYLPHOSPHONATE SYNTHASE"/>
    <property type="match status" value="1"/>
</dbReference>
<feature type="region of interest" description="Disordered" evidence="2">
    <location>
        <begin position="82"/>
        <end position="106"/>
    </location>
</feature>
<organism evidence="4 5">
    <name type="scientific">Streptacidiphilus cavernicola</name>
    <dbReference type="NCBI Taxonomy" id="3342716"/>
    <lineage>
        <taxon>Bacteria</taxon>
        <taxon>Bacillati</taxon>
        <taxon>Actinomycetota</taxon>
        <taxon>Actinomycetes</taxon>
        <taxon>Kitasatosporales</taxon>
        <taxon>Streptomycetaceae</taxon>
        <taxon>Streptacidiphilus</taxon>
    </lineage>
</organism>
<dbReference type="Proteomes" id="UP001592531">
    <property type="component" value="Unassembled WGS sequence"/>
</dbReference>
<gene>
    <name evidence="4" type="ORF">ACEZDE_18530</name>
</gene>
<dbReference type="EMBL" id="JBHFAB010000013">
    <property type="protein sequence ID" value="MFC1418611.1"/>
    <property type="molecule type" value="Genomic_DNA"/>
</dbReference>
<reference evidence="4 5" key="1">
    <citation type="submission" date="2024-09" db="EMBL/GenBank/DDBJ databases">
        <authorList>
            <person name="Lee S.D."/>
        </authorList>
    </citation>
    <scope>NUCLEOTIDE SEQUENCE [LARGE SCALE GENOMIC DNA]</scope>
    <source>
        <strain evidence="4 5">N8-3</strain>
    </source>
</reference>
<sequence>MSKREPDPWTSWVETQRKQVGDRLRSLREAQDLTQEAVALRAGLDRTTVSAAELAINAMTIDTAQRIARVLGVPVTSLFAPEWSMPTDGDTGPGEAVWDPPEDDHA</sequence>